<proteinExistence type="predicted"/>
<evidence type="ECO:0000313" key="3">
    <source>
        <dbReference type="Proteomes" id="UP000008311"/>
    </source>
</evidence>
<dbReference type="InParanoid" id="B9T8F1"/>
<gene>
    <name evidence="2" type="ORF">RCOM_0804830</name>
</gene>
<evidence type="ECO:0000256" key="1">
    <source>
        <dbReference type="SAM" id="MobiDB-lite"/>
    </source>
</evidence>
<name>B9T8F1_RICCO</name>
<dbReference type="EMBL" id="EQ975020">
    <property type="protein sequence ID" value="EEF27864.1"/>
    <property type="molecule type" value="Genomic_DNA"/>
</dbReference>
<feature type="compositionally biased region" description="Polar residues" evidence="1">
    <location>
        <begin position="77"/>
        <end position="103"/>
    </location>
</feature>
<dbReference type="AlphaFoldDB" id="B9T8F1"/>
<keyword evidence="3" id="KW-1185">Reference proteome</keyword>
<organism evidence="2 3">
    <name type="scientific">Ricinus communis</name>
    <name type="common">Castor bean</name>
    <dbReference type="NCBI Taxonomy" id="3988"/>
    <lineage>
        <taxon>Eukaryota</taxon>
        <taxon>Viridiplantae</taxon>
        <taxon>Streptophyta</taxon>
        <taxon>Embryophyta</taxon>
        <taxon>Tracheophyta</taxon>
        <taxon>Spermatophyta</taxon>
        <taxon>Magnoliopsida</taxon>
        <taxon>eudicotyledons</taxon>
        <taxon>Gunneridae</taxon>
        <taxon>Pentapetalae</taxon>
        <taxon>rosids</taxon>
        <taxon>fabids</taxon>
        <taxon>Malpighiales</taxon>
        <taxon>Euphorbiaceae</taxon>
        <taxon>Acalyphoideae</taxon>
        <taxon>Acalypheae</taxon>
        <taxon>Ricinus</taxon>
    </lineage>
</organism>
<reference evidence="3" key="1">
    <citation type="journal article" date="2010" name="Nat. Biotechnol.">
        <title>Draft genome sequence of the oilseed species Ricinus communis.</title>
        <authorList>
            <person name="Chan A.P."/>
            <person name="Crabtree J."/>
            <person name="Zhao Q."/>
            <person name="Lorenzi H."/>
            <person name="Orvis J."/>
            <person name="Puiu D."/>
            <person name="Melake-Berhan A."/>
            <person name="Jones K.M."/>
            <person name="Redman J."/>
            <person name="Chen G."/>
            <person name="Cahoon E.B."/>
            <person name="Gedil M."/>
            <person name="Stanke M."/>
            <person name="Haas B.J."/>
            <person name="Wortman J.R."/>
            <person name="Fraser-Liggett C.M."/>
            <person name="Ravel J."/>
            <person name="Rabinowicz P.D."/>
        </authorList>
    </citation>
    <scope>NUCLEOTIDE SEQUENCE [LARGE SCALE GENOMIC DNA]</scope>
    <source>
        <strain evidence="3">cv. Hale</strain>
    </source>
</reference>
<feature type="region of interest" description="Disordered" evidence="1">
    <location>
        <begin position="68"/>
        <end position="108"/>
    </location>
</feature>
<dbReference type="Proteomes" id="UP000008311">
    <property type="component" value="Unassembled WGS sequence"/>
</dbReference>
<evidence type="ECO:0000313" key="2">
    <source>
        <dbReference type="EMBL" id="EEF27864.1"/>
    </source>
</evidence>
<sequence length="199" mass="22508">MVQVENPFALLEGDEDTTKLIEAAKVAVKAAAEEETQPQKPVEKKEETVWTSRMMRAKRPSQIVFRKEKPEEKQVEETSVGNSAWSHRQYNNNTGHSNTNQDTVAAGNTHNYNNGYRGGNRFKGNYNNADGYQGISNGFNDSQELINKRRYHGGANDSHEYNNNRRYYEGVDGYHGGSRGAYRNRNNEGNSICKEVIKA</sequence>
<accession>B9T8F1</accession>
<protein>
    <submittedName>
        <fullName evidence="2">Uncharacterized protein</fullName>
    </submittedName>
</protein>
<feature type="region of interest" description="Disordered" evidence="1">
    <location>
        <begin position="31"/>
        <end position="53"/>
    </location>
</feature>